<dbReference type="GO" id="GO:0006974">
    <property type="term" value="P:DNA damage response"/>
    <property type="evidence" value="ECO:0007669"/>
    <property type="project" value="TreeGrafter"/>
</dbReference>
<dbReference type="InterPro" id="IPR007497">
    <property type="entry name" value="SIMPL/DUF541"/>
</dbReference>
<proteinExistence type="predicted"/>
<name>W0DUE4_9GAMM</name>
<dbReference type="Proteomes" id="UP000005380">
    <property type="component" value="Chromosome"/>
</dbReference>
<dbReference type="PANTHER" id="PTHR34387">
    <property type="entry name" value="SLR1258 PROTEIN"/>
    <property type="match status" value="1"/>
</dbReference>
<dbReference type="EMBL" id="CP007030">
    <property type="protein sequence ID" value="AHF02175.1"/>
    <property type="molecule type" value="Genomic_DNA"/>
</dbReference>
<feature type="chain" id="PRO_5004787058" description="Periplasmic/secreted protein" evidence="1">
    <location>
        <begin position="36"/>
        <end position="238"/>
    </location>
</feature>
<evidence type="ECO:0008006" key="4">
    <source>
        <dbReference type="Google" id="ProtNLM"/>
    </source>
</evidence>
<dbReference type="RefSeq" id="WP_006459564.1">
    <property type="nucleotide sequence ID" value="NZ_CP007030.1"/>
</dbReference>
<dbReference type="Gene3D" id="3.30.110.170">
    <property type="entry name" value="Protein of unknown function (DUF541), domain 1"/>
    <property type="match status" value="1"/>
</dbReference>
<dbReference type="AlphaFoldDB" id="W0DUE4"/>
<gene>
    <name evidence="2" type="ORF">THIAE_00985</name>
</gene>
<dbReference type="eggNOG" id="COG3471">
    <property type="taxonomic scope" value="Bacteria"/>
</dbReference>
<protein>
    <recommendedName>
        <fullName evidence="4">Periplasmic/secreted protein</fullName>
    </recommendedName>
</protein>
<reference evidence="2 3" key="1">
    <citation type="submission" date="2013-12" db="EMBL/GenBank/DDBJ databases">
        <authorList>
            <consortium name="DOE Joint Genome Institute"/>
            <person name="Kappler U."/>
            <person name="Huntemann M."/>
            <person name="Han J."/>
            <person name="Chen A."/>
            <person name="Kyrpides N."/>
            <person name="Mavromatis K."/>
            <person name="Markowitz V."/>
            <person name="Palaniappan K."/>
            <person name="Ivanova N."/>
            <person name="Schaumberg A."/>
            <person name="Pati A."/>
            <person name="Liolios K."/>
            <person name="Nordberg H.P."/>
            <person name="Cantor M.N."/>
            <person name="Hua S.X."/>
            <person name="Woyke T."/>
        </authorList>
    </citation>
    <scope>NUCLEOTIDE SEQUENCE [LARGE SCALE GENOMIC DNA]</scope>
    <source>
        <strain evidence="3">AL2</strain>
    </source>
</reference>
<keyword evidence="1" id="KW-0732">Signal</keyword>
<evidence type="ECO:0000313" key="3">
    <source>
        <dbReference type="Proteomes" id="UP000005380"/>
    </source>
</evidence>
<sequence>MQITPHATTTNLMTSNRLSKLLAILVFSFAGLAQAQVQHDIHFSITEQLEVANDQMIIQLAAQAQADNTQAVSRQINQAMQQAFQQLTADERNFVQTGQYSVNPRHNRDGDIIHWQGQQQLILTLPIDADISELLNRLQPYLSYQSMQAGLSHPKRQEAENTLLETALKSYQARAKLIATSLAANQYRIRETHIQTQQQAGIFPQARMALAASMDSAPVIEAGNQTLSISVNGTLVIE</sequence>
<accession>W0DUE4</accession>
<dbReference type="Pfam" id="PF04402">
    <property type="entry name" value="SIMPL"/>
    <property type="match status" value="1"/>
</dbReference>
<dbReference type="PANTHER" id="PTHR34387:SF1">
    <property type="entry name" value="PERIPLASMIC IMMUNOGENIC PROTEIN"/>
    <property type="match status" value="1"/>
</dbReference>
<organism evidence="2 3">
    <name type="scientific">Thiomicrospira aerophila AL3</name>
    <dbReference type="NCBI Taxonomy" id="717772"/>
    <lineage>
        <taxon>Bacteria</taxon>
        <taxon>Pseudomonadati</taxon>
        <taxon>Pseudomonadota</taxon>
        <taxon>Gammaproteobacteria</taxon>
        <taxon>Thiotrichales</taxon>
        <taxon>Piscirickettsiaceae</taxon>
        <taxon>Thiomicrospira</taxon>
    </lineage>
</organism>
<evidence type="ECO:0000313" key="2">
    <source>
        <dbReference type="EMBL" id="AHF02175.1"/>
    </source>
</evidence>
<dbReference type="STRING" id="717772.THIAE_00985"/>
<evidence type="ECO:0000256" key="1">
    <source>
        <dbReference type="SAM" id="SignalP"/>
    </source>
</evidence>
<dbReference type="OrthoDB" id="5615690at2"/>
<dbReference type="InterPro" id="IPR052022">
    <property type="entry name" value="26kDa_periplasmic_antigen"/>
</dbReference>
<feature type="signal peptide" evidence="1">
    <location>
        <begin position="1"/>
        <end position="35"/>
    </location>
</feature>
<dbReference type="HOGENOM" id="CLU_1170227_0_0_6"/>
<keyword evidence="3" id="KW-1185">Reference proteome</keyword>
<dbReference type="Gene3D" id="3.30.70.2970">
    <property type="entry name" value="Protein of unknown function (DUF541), domain 2"/>
    <property type="match status" value="1"/>
</dbReference>
<dbReference type="InParanoid" id="W0DUE4"/>
<dbReference type="KEGG" id="tao:THIAE_00985"/>